<comment type="caution">
    <text evidence="2">The sequence shown here is derived from an EMBL/GenBank/DDBJ whole genome shotgun (WGS) entry which is preliminary data.</text>
</comment>
<dbReference type="Proteomes" id="UP001490330">
    <property type="component" value="Unassembled WGS sequence"/>
</dbReference>
<keyword evidence="1" id="KW-0732">Signal</keyword>
<evidence type="ECO:0000313" key="2">
    <source>
        <dbReference type="EMBL" id="MER6908708.1"/>
    </source>
</evidence>
<keyword evidence="3" id="KW-1185">Reference proteome</keyword>
<feature type="chain" id="PRO_5047379103" description="Secreted protein" evidence="1">
    <location>
        <begin position="22"/>
        <end position="415"/>
    </location>
</feature>
<proteinExistence type="predicted"/>
<evidence type="ECO:0000256" key="1">
    <source>
        <dbReference type="SAM" id="SignalP"/>
    </source>
</evidence>
<sequence>MVAAPFAAATGGLLVPATAEAAPLPASGYRLTGRDHPLFAPRYPYEGVMRRLAPDLGSAIPLTAVAAAANRTAERVAQWPRQSGNPGRPYRFDVAPQRRLAGHAFRWDPDDFTDKRWRPQGITQDYDGDGASPAKTLLVSWYARGSARDQGARLTVVNWSQTGVITYRHVLLVEPFSARDDQDELRDDIGATDIHAGGIAWYGDHLYIADSGYLAAGSMRVGIRVFDLRRFFKVTRGRGIGRQPDGRTFHAHGYEYVLPQIYGYNWSGSARDLTFSQVSVDRTASGPGLLVSEYATAGRPRLVRWPFQTTGGLRPQAEWAAAVPQGVRTQGAVKVGSTYYLTTSNSSRRPGELRTWRDRAGAIPRHRSRLNIGCEDLSYDGSGSGALWTLGEYANDAGADDPRAPFSRYVYAVQP</sequence>
<name>A0ABV1VQE7_9ACTN</name>
<gene>
    <name evidence="2" type="ORF">ABT322_34260</name>
</gene>
<dbReference type="RefSeq" id="WP_350725740.1">
    <property type="nucleotide sequence ID" value="NZ_JBEPCO010000076.1"/>
</dbReference>
<dbReference type="EMBL" id="JBEPCV010000050">
    <property type="protein sequence ID" value="MER6908708.1"/>
    <property type="molecule type" value="Genomic_DNA"/>
</dbReference>
<reference evidence="2 3" key="1">
    <citation type="submission" date="2024-06" db="EMBL/GenBank/DDBJ databases">
        <title>The Natural Products Discovery Center: Release of the First 8490 Sequenced Strains for Exploring Actinobacteria Biosynthetic Diversity.</title>
        <authorList>
            <person name="Kalkreuter E."/>
            <person name="Kautsar S.A."/>
            <person name="Yang D."/>
            <person name="Bader C.D."/>
            <person name="Teijaro C.N."/>
            <person name="Fluegel L."/>
            <person name="Davis C.M."/>
            <person name="Simpson J.R."/>
            <person name="Lauterbach L."/>
            <person name="Steele A.D."/>
            <person name="Gui C."/>
            <person name="Meng S."/>
            <person name="Li G."/>
            <person name="Viehrig K."/>
            <person name="Ye F."/>
            <person name="Su P."/>
            <person name="Kiefer A.F."/>
            <person name="Nichols A."/>
            <person name="Cepeda A.J."/>
            <person name="Yan W."/>
            <person name="Fan B."/>
            <person name="Jiang Y."/>
            <person name="Adhikari A."/>
            <person name="Zheng C.-J."/>
            <person name="Schuster L."/>
            <person name="Cowan T.M."/>
            <person name="Smanski M.J."/>
            <person name="Chevrette M.G."/>
            <person name="De Carvalho L.P.S."/>
            <person name="Shen B."/>
        </authorList>
    </citation>
    <scope>NUCLEOTIDE SEQUENCE [LARGE SCALE GENOMIC DNA]</scope>
    <source>
        <strain evidence="2 3">NPDC000632</strain>
    </source>
</reference>
<feature type="signal peptide" evidence="1">
    <location>
        <begin position="1"/>
        <end position="21"/>
    </location>
</feature>
<accession>A0ABV1VQE7</accession>
<evidence type="ECO:0000313" key="3">
    <source>
        <dbReference type="Proteomes" id="UP001490330"/>
    </source>
</evidence>
<organism evidence="2 3">
    <name type="scientific">Streptomyces flaveolus</name>
    <dbReference type="NCBI Taxonomy" id="67297"/>
    <lineage>
        <taxon>Bacteria</taxon>
        <taxon>Bacillati</taxon>
        <taxon>Actinomycetota</taxon>
        <taxon>Actinomycetes</taxon>
        <taxon>Kitasatosporales</taxon>
        <taxon>Streptomycetaceae</taxon>
        <taxon>Streptomyces</taxon>
    </lineage>
</organism>
<evidence type="ECO:0008006" key="4">
    <source>
        <dbReference type="Google" id="ProtNLM"/>
    </source>
</evidence>
<protein>
    <recommendedName>
        <fullName evidence="4">Secreted protein</fullName>
    </recommendedName>
</protein>